<evidence type="ECO:0000259" key="8">
    <source>
        <dbReference type="Pfam" id="PF02470"/>
    </source>
</evidence>
<evidence type="ECO:0000313" key="10">
    <source>
        <dbReference type="Proteomes" id="UP000325302"/>
    </source>
</evidence>
<organism evidence="9 10">
    <name type="scientific">Nitrincola tapanii</name>
    <dbReference type="NCBI Taxonomy" id="1708751"/>
    <lineage>
        <taxon>Bacteria</taxon>
        <taxon>Pseudomonadati</taxon>
        <taxon>Pseudomonadota</taxon>
        <taxon>Gammaproteobacteria</taxon>
        <taxon>Oceanospirillales</taxon>
        <taxon>Oceanospirillaceae</taxon>
        <taxon>Nitrincola</taxon>
    </lineage>
</organism>
<evidence type="ECO:0000256" key="5">
    <source>
        <dbReference type="ARBA" id="ARBA00022989"/>
    </source>
</evidence>
<dbReference type="EMBL" id="SMRS01000005">
    <property type="protein sequence ID" value="KAA0874714.1"/>
    <property type="molecule type" value="Genomic_DNA"/>
</dbReference>
<dbReference type="PANTHER" id="PTHR30462">
    <property type="entry name" value="INTERMEMBRANE TRANSPORT PROTEIN PQIB-RELATED"/>
    <property type="match status" value="1"/>
</dbReference>
<proteinExistence type="predicted"/>
<feature type="domain" description="Mce/MlaD" evidence="8">
    <location>
        <begin position="291"/>
        <end position="351"/>
    </location>
</feature>
<dbReference type="Pfam" id="PF02470">
    <property type="entry name" value="MlaD"/>
    <property type="match status" value="4"/>
</dbReference>
<dbReference type="PANTHER" id="PTHR30462:SF0">
    <property type="entry name" value="INTERMEMBRANE TRANSPORT PROTEIN YEBT"/>
    <property type="match status" value="1"/>
</dbReference>
<dbReference type="AlphaFoldDB" id="A0A5A9W2I6"/>
<evidence type="ECO:0000256" key="4">
    <source>
        <dbReference type="ARBA" id="ARBA00022692"/>
    </source>
</evidence>
<evidence type="ECO:0000256" key="2">
    <source>
        <dbReference type="ARBA" id="ARBA00022475"/>
    </source>
</evidence>
<comment type="subcellular location">
    <subcellularLocation>
        <location evidence="1">Cell inner membrane</location>
    </subcellularLocation>
</comment>
<keyword evidence="3" id="KW-0997">Cell inner membrane</keyword>
<keyword evidence="6 7" id="KW-0472">Membrane</keyword>
<evidence type="ECO:0000256" key="3">
    <source>
        <dbReference type="ARBA" id="ARBA00022519"/>
    </source>
</evidence>
<feature type="transmembrane region" description="Helical" evidence="7">
    <location>
        <begin position="21"/>
        <end position="38"/>
    </location>
</feature>
<dbReference type="GO" id="GO:0005886">
    <property type="term" value="C:plasma membrane"/>
    <property type="evidence" value="ECO:0007669"/>
    <property type="project" value="UniProtKB-SubCell"/>
</dbReference>
<dbReference type="Proteomes" id="UP000325302">
    <property type="component" value="Unassembled WGS sequence"/>
</dbReference>
<keyword evidence="4 7" id="KW-0812">Transmembrane</keyword>
<dbReference type="OrthoDB" id="9806984at2"/>
<keyword evidence="2" id="KW-1003">Cell membrane</keyword>
<dbReference type="InterPro" id="IPR003399">
    <property type="entry name" value="Mce/MlaD"/>
</dbReference>
<feature type="domain" description="Mce/MlaD" evidence="8">
    <location>
        <begin position="47"/>
        <end position="136"/>
    </location>
</feature>
<name>A0A5A9W2I6_9GAMM</name>
<evidence type="ECO:0000256" key="6">
    <source>
        <dbReference type="ARBA" id="ARBA00023136"/>
    </source>
</evidence>
<evidence type="ECO:0000256" key="7">
    <source>
        <dbReference type="SAM" id="Phobius"/>
    </source>
</evidence>
<gene>
    <name evidence="9" type="ORF">E1H14_07815</name>
</gene>
<feature type="domain" description="Mce/MlaD" evidence="8">
    <location>
        <begin position="159"/>
        <end position="219"/>
    </location>
</feature>
<keyword evidence="10" id="KW-1185">Reference proteome</keyword>
<accession>A0A5A9W2I6</accession>
<reference evidence="9 10" key="1">
    <citation type="submission" date="2019-03" db="EMBL/GenBank/DDBJ databases">
        <title>Nitrincola sp. nov. isolated from an Indian soda lake.</title>
        <authorList>
            <person name="Joshi A."/>
            <person name="Thite S.V."/>
            <person name="Joseph N."/>
            <person name="Dhotre D."/>
            <person name="Moorthy M."/>
            <person name="Shouche Y.S."/>
        </authorList>
    </citation>
    <scope>NUCLEOTIDE SEQUENCE [LARGE SCALE GENOMIC DNA]</scope>
    <source>
        <strain evidence="9 10">MEB193</strain>
    </source>
</reference>
<sequence>MSDTSPLKQRAVIRKHRGPSVVWLLPLLAALIAGWLVYKTYQEAGIMIEVVFESAEGLEAGKTRVMYKGLAAGDVRRITLNEDFQSVTAHIEMNSLAQSMLNSETRFWLVKPQVSLQGVSGLETLISGYYIGILPGEGESQRQFIALTQPPPPSRDEEGLYITLRADSARSLQRDAPVFFRSLEAGRILDYRLDDSGKQVLIDLYIRPEFATRVTERSRFWNASGIQIDAQLPDITLHTGSLLSMISGGIHFDSPDFGQPRPARQGAEFTLYADEDSSREDLNYQAPGFEGVSLRLLAPALDGITRGSALLHSGIKVGQVTGYQLNPNEPGVIIYASLRQRYAHLLRQDSRFWRLQPVRSRFSLQQGFELEMDTLRTLIQGGIAFSTSDGPQAPAGTHFTLFNNESESHQDSIRITLEFPPGPALHAGSQIRFREQPVGEILSVSLLNAEGHLFAEALLYPEARFLARAGSRFWVVQPKIRLSGVRHPEALLLGNHVAVSAGASREPRQHFVALSTAPAFLPGPGLNLVLTAERLDSLDQGSQVFYRGVAIGEVSGYQLSPQGERVEIYLHIQPQYQSLVTTASQFRNVGGIRASAGLFKGLDLQVSSLETLLVGGIELITPGSAPVATEGLHFPLLSAEEPQLR</sequence>
<protein>
    <submittedName>
        <fullName evidence="9">MCE family protein</fullName>
    </submittedName>
</protein>
<evidence type="ECO:0000256" key="1">
    <source>
        <dbReference type="ARBA" id="ARBA00004533"/>
    </source>
</evidence>
<comment type="caution">
    <text evidence="9">The sequence shown here is derived from an EMBL/GenBank/DDBJ whole genome shotgun (WGS) entry which is preliminary data.</text>
</comment>
<evidence type="ECO:0000313" key="9">
    <source>
        <dbReference type="EMBL" id="KAA0874714.1"/>
    </source>
</evidence>
<keyword evidence="5 7" id="KW-1133">Transmembrane helix</keyword>
<feature type="domain" description="Mce/MlaD" evidence="8">
    <location>
        <begin position="526"/>
        <end position="585"/>
    </location>
</feature>
<dbReference type="RefSeq" id="WP_149390894.1">
    <property type="nucleotide sequence ID" value="NZ_SMRS01000005.1"/>
</dbReference>
<dbReference type="InterPro" id="IPR051800">
    <property type="entry name" value="PqiA-PqiB_transport"/>
</dbReference>